<dbReference type="AlphaFoldDB" id="A0A135LN51"/>
<organism evidence="2 3">
    <name type="scientific">Penicillium patulum</name>
    <name type="common">Penicillium griseofulvum</name>
    <dbReference type="NCBI Taxonomy" id="5078"/>
    <lineage>
        <taxon>Eukaryota</taxon>
        <taxon>Fungi</taxon>
        <taxon>Dikarya</taxon>
        <taxon>Ascomycota</taxon>
        <taxon>Pezizomycotina</taxon>
        <taxon>Eurotiomycetes</taxon>
        <taxon>Eurotiomycetidae</taxon>
        <taxon>Eurotiales</taxon>
        <taxon>Aspergillaceae</taxon>
        <taxon>Penicillium</taxon>
    </lineage>
</organism>
<dbReference type="OMA" id="VITAPYF"/>
<comment type="caution">
    <text evidence="2">The sequence shown here is derived from an EMBL/GenBank/DDBJ whole genome shotgun (WGS) entry which is preliminary data.</text>
</comment>
<reference evidence="2 3" key="1">
    <citation type="journal article" date="2016" name="BMC Genomics">
        <title>Genome sequencing and secondary metabolism of the postharvest pathogen Penicillium griseofulvum.</title>
        <authorList>
            <person name="Banani H."/>
            <person name="Marcet-Houben M."/>
            <person name="Ballester A.R."/>
            <person name="Abbruscato P."/>
            <person name="Gonzalez-Candelas L."/>
            <person name="Gabaldon T."/>
            <person name="Spadaro D."/>
        </authorList>
    </citation>
    <scope>NUCLEOTIDE SEQUENCE [LARGE SCALE GENOMIC DNA]</scope>
    <source>
        <strain evidence="2 3">PG3</strain>
    </source>
</reference>
<evidence type="ECO:0000313" key="2">
    <source>
        <dbReference type="EMBL" id="KXG50396.1"/>
    </source>
</evidence>
<feature type="chain" id="PRO_5007800683" evidence="1">
    <location>
        <begin position="19"/>
        <end position="692"/>
    </location>
</feature>
<protein>
    <submittedName>
        <fullName evidence="2">Uncharacterized protein</fullName>
    </submittedName>
</protein>
<name>A0A135LN51_PENPA</name>
<dbReference type="Proteomes" id="UP000070168">
    <property type="component" value="Unassembled WGS sequence"/>
</dbReference>
<dbReference type="EMBL" id="LHQR01000047">
    <property type="protein sequence ID" value="KXG50396.1"/>
    <property type="molecule type" value="Genomic_DNA"/>
</dbReference>
<keyword evidence="1" id="KW-0732">Signal</keyword>
<dbReference type="RefSeq" id="XP_040648932.1">
    <property type="nucleotide sequence ID" value="XM_040794601.1"/>
</dbReference>
<sequence length="692" mass="75689">MHFSQFGTLVYLLTPVSGIAVRPHGGVPHVPRAVSSAPPSSTSAPASRIVNFGAAIPTTSSNSDGSDFNVTSLWTTAQCNQNSIDDATVAFIDRWYASGAPGAWDAVLKEWENGAKDGLYRNLAFPAFVSWYFHGPEQWNCKDIDSVPCSSVVRCDEVNHPAGYLILNAFSGVHQLHSGMSSAIDAATIGIQSKIGEFTGIFAPQSDDTKIILAIFDALTLMMGFTVSAFYSVAEKDIEKIAQGATTARVSIPRNREAGTQGPLEAPEIQEYQLKTFERTKQALNGKPQEFNGHAYANDMTYQLYTISAAFTRNNAPTVHNKLDAQNSLSSALGDMFKSWKDIESSYLNNIFSGDNSSLGDLTRLIDEGKMNFIPNKLDTSKMAAELQAVFYGQLLPTAWKTASDKRGAFPRIVRTNLPCDIKSSHIPEISDYDTMRDVDSVSTRACWREKLVFLVNINEYQGGKPVAWTPLPGTTRSNLNGDKWGGITFDDIVASAMTGYEKAGYKNGYKSPTAEDIEKITDADKYGKRVRYPGFFNIPVCEGLDKTKASLRKQFTSNSPFWPCDAPEGFNSEGTTIHVNKGWITANAKTPVCDTFKVDDPGYGDTLSATLYGRFNAENTADETVTATCKITFSWPKSWADIYYGEDNCMYNGNSEAIKDANGNPVCCNEDSNLTEKVTNPYMTGGSCDPH</sequence>
<dbReference type="OrthoDB" id="3257981at2759"/>
<accession>A0A135LN51</accession>
<gene>
    <name evidence="2" type="ORF">PGRI_068870</name>
</gene>
<dbReference type="STRING" id="5078.A0A135LN51"/>
<dbReference type="GeneID" id="63709901"/>
<evidence type="ECO:0000313" key="3">
    <source>
        <dbReference type="Proteomes" id="UP000070168"/>
    </source>
</evidence>
<proteinExistence type="predicted"/>
<keyword evidence="3" id="KW-1185">Reference proteome</keyword>
<feature type="signal peptide" evidence="1">
    <location>
        <begin position="1"/>
        <end position="18"/>
    </location>
</feature>
<evidence type="ECO:0000256" key="1">
    <source>
        <dbReference type="SAM" id="SignalP"/>
    </source>
</evidence>